<keyword evidence="5" id="KW-1185">Reference proteome</keyword>
<keyword evidence="3" id="KW-0732">Signal</keyword>
<evidence type="ECO:0000313" key="5">
    <source>
        <dbReference type="Proteomes" id="UP001218071"/>
    </source>
</evidence>
<feature type="region of interest" description="Disordered" evidence="1">
    <location>
        <begin position="28"/>
        <end position="52"/>
    </location>
</feature>
<dbReference type="Proteomes" id="UP001218071">
    <property type="component" value="Chromosome"/>
</dbReference>
<protein>
    <recommendedName>
        <fullName evidence="6">Secreted protein</fullName>
    </recommendedName>
</protein>
<evidence type="ECO:0008006" key="6">
    <source>
        <dbReference type="Google" id="ProtNLM"/>
    </source>
</evidence>
<dbReference type="RefSeq" id="WP_042404858.1">
    <property type="nucleotide sequence ID" value="NZ_CBYN010000004.1"/>
</dbReference>
<keyword evidence="2" id="KW-1133">Transmembrane helix</keyword>
<feature type="compositionally biased region" description="Basic and acidic residues" evidence="1">
    <location>
        <begin position="33"/>
        <end position="45"/>
    </location>
</feature>
<keyword evidence="2" id="KW-0812">Transmembrane</keyword>
<name>A0ABY7UK00_9CORY</name>
<dbReference type="EMBL" id="CP063194">
    <property type="protein sequence ID" value="WCZ39024.1"/>
    <property type="molecule type" value="Genomic_DNA"/>
</dbReference>
<feature type="signal peptide" evidence="3">
    <location>
        <begin position="1"/>
        <end position="23"/>
    </location>
</feature>
<sequence>MKARTSLAAAATAAAVTVSGVTAAGAVTVNDTPESKAQETTKEKSGGSSFSDISEMSIDEINDWIAVVTAIVGLITQVLTVVNKFAR</sequence>
<feature type="chain" id="PRO_5047076961" description="Secreted protein" evidence="3">
    <location>
        <begin position="24"/>
        <end position="87"/>
    </location>
</feature>
<feature type="transmembrane region" description="Helical" evidence="2">
    <location>
        <begin position="64"/>
        <end position="82"/>
    </location>
</feature>
<proteinExistence type="predicted"/>
<reference evidence="4 5" key="1">
    <citation type="submission" date="2020-10" db="EMBL/GenBank/DDBJ databases">
        <title>Complete genome sequence of Corynebacterium jeddahense DSM 45997, type strain of Corynebacterium jeddahense.</title>
        <authorList>
            <person name="Busche T."/>
            <person name="Kalinowski J."/>
            <person name="Ruckert C."/>
        </authorList>
    </citation>
    <scope>NUCLEOTIDE SEQUENCE [LARGE SCALE GENOMIC DNA]</scope>
    <source>
        <strain evidence="4 5">DSM 45997</strain>
    </source>
</reference>
<gene>
    <name evidence="4" type="ORF">CJEDD_07120</name>
</gene>
<evidence type="ECO:0000256" key="2">
    <source>
        <dbReference type="SAM" id="Phobius"/>
    </source>
</evidence>
<accession>A0ABY7UK00</accession>
<keyword evidence="2" id="KW-0472">Membrane</keyword>
<evidence type="ECO:0000256" key="1">
    <source>
        <dbReference type="SAM" id="MobiDB-lite"/>
    </source>
</evidence>
<organism evidence="4 5">
    <name type="scientific">Corynebacterium jeddahense</name>
    <dbReference type="NCBI Taxonomy" id="1414719"/>
    <lineage>
        <taxon>Bacteria</taxon>
        <taxon>Bacillati</taxon>
        <taxon>Actinomycetota</taxon>
        <taxon>Actinomycetes</taxon>
        <taxon>Mycobacteriales</taxon>
        <taxon>Corynebacteriaceae</taxon>
        <taxon>Corynebacterium</taxon>
    </lineage>
</organism>
<evidence type="ECO:0000313" key="4">
    <source>
        <dbReference type="EMBL" id="WCZ39024.1"/>
    </source>
</evidence>
<evidence type="ECO:0000256" key="3">
    <source>
        <dbReference type="SAM" id="SignalP"/>
    </source>
</evidence>